<gene>
    <name evidence="9" type="ORF">SAMD00023353_0402150</name>
</gene>
<accession>A0A1S7UJ02</accession>
<dbReference type="EMBL" id="DF977449">
    <property type="protein sequence ID" value="GAP83201.1"/>
    <property type="molecule type" value="Genomic_DNA"/>
</dbReference>
<dbReference type="Pfam" id="PF00648">
    <property type="entry name" value="Peptidase_C2"/>
    <property type="match status" value="2"/>
</dbReference>
<keyword evidence="10" id="KW-1185">Reference proteome</keyword>
<feature type="region of interest" description="Disordered" evidence="7">
    <location>
        <begin position="1"/>
        <end position="75"/>
    </location>
</feature>
<dbReference type="GO" id="GO:0004198">
    <property type="term" value="F:calcium-dependent cysteine-type endopeptidase activity"/>
    <property type="evidence" value="ECO:0007669"/>
    <property type="project" value="InterPro"/>
</dbReference>
<dbReference type="OMA" id="NASWRDM"/>
<evidence type="ECO:0000313" key="10">
    <source>
        <dbReference type="Proteomes" id="UP000054516"/>
    </source>
</evidence>
<comment type="caution">
    <text evidence="6">Lacks conserved residue(s) required for the propagation of feature annotation.</text>
</comment>
<evidence type="ECO:0000259" key="8">
    <source>
        <dbReference type="PROSITE" id="PS50203"/>
    </source>
</evidence>
<evidence type="ECO:0000256" key="4">
    <source>
        <dbReference type="ARBA" id="ARBA00022807"/>
    </source>
</evidence>
<evidence type="ECO:0000313" key="9">
    <source>
        <dbReference type="EMBL" id="GAP83201.1"/>
    </source>
</evidence>
<keyword evidence="4" id="KW-0788">Thiol protease</keyword>
<sequence length="569" mass="64357">MVSYGSRPQNLSGSPTPPPGPIDPYVLFEALTGKRFDKNSLPLRPASEGTSSSNDVQPARPRKQGEPEPDPQPKDIFVGCINPFALAENMEGHRVDGHYLSSIRMLKDVLQTDYEELFDMKHQSVLYAGLKLNKQERMAEELKEDETKILKEKDLVTPDLSWLMKLNDLEAIGLKGMGDARIKRASIVNNKLHLIVHADSIARTVCNREVTQTINDFCLPFRRDDKQKESFTPPNSLWRDAREVHRMRHMQREMITDRYGQLDHERFPYNYKNQPVCVFDDPIQGATANSWFIAALFSVYWSDPAIINRNTNLHLRHDDAENDRFRVKFHDKGGRNNNETQTVEVDYRIPVNSSSRDFVYCRPGDGVAIWPALYEKAFAKWINEGRNNNNNNAAPQHQSRYYKSVVKAVEGPNGGGEFVDITQTHHGDPVKAMAQIDGREPQYYLTKNRDASELAGIVRTCSVNQRTICPMVAWTYATDNGNYRGCNLVANHAYSVLGWSSVGQGNKQYIILRNPWGVTEPNGITSYPGILTSVESECWRPAALLNRGGVMAVEVGAFKEYFACLGVTK</sequence>
<evidence type="ECO:0000256" key="3">
    <source>
        <dbReference type="ARBA" id="ARBA00022801"/>
    </source>
</evidence>
<evidence type="ECO:0000256" key="7">
    <source>
        <dbReference type="SAM" id="MobiDB-lite"/>
    </source>
</evidence>
<dbReference type="Proteomes" id="UP000054516">
    <property type="component" value="Unassembled WGS sequence"/>
</dbReference>
<dbReference type="SMART" id="SM00230">
    <property type="entry name" value="CysPc"/>
    <property type="match status" value="1"/>
</dbReference>
<dbReference type="InterPro" id="IPR022684">
    <property type="entry name" value="Calpain_cysteine_protease"/>
</dbReference>
<name>A0A1S7UJ02_ROSNE</name>
<feature type="active site" evidence="5">
    <location>
        <position position="514"/>
    </location>
</feature>
<dbReference type="STRING" id="77044.A0A1S7UJ02"/>
<dbReference type="InterPro" id="IPR038765">
    <property type="entry name" value="Papain-like_cys_pep_sf"/>
</dbReference>
<dbReference type="InterPro" id="IPR001300">
    <property type="entry name" value="Peptidase_C2_calpain_cat"/>
</dbReference>
<evidence type="ECO:0000256" key="1">
    <source>
        <dbReference type="ARBA" id="ARBA00007623"/>
    </source>
</evidence>
<keyword evidence="2 9" id="KW-0645">Protease</keyword>
<dbReference type="AlphaFoldDB" id="A0A1S7UJ02"/>
<evidence type="ECO:0000256" key="5">
    <source>
        <dbReference type="PIRSR" id="PIRSR622684-1"/>
    </source>
</evidence>
<dbReference type="PANTHER" id="PTHR10183:SF379">
    <property type="entry name" value="CALPAIN-5"/>
    <property type="match status" value="1"/>
</dbReference>
<feature type="active site" evidence="5">
    <location>
        <position position="492"/>
    </location>
</feature>
<comment type="similarity">
    <text evidence="1">Belongs to the peptidase C2 family.</text>
</comment>
<keyword evidence="3" id="KW-0378">Hydrolase</keyword>
<proteinExistence type="inferred from homology"/>
<organism evidence="9">
    <name type="scientific">Rosellinia necatrix</name>
    <name type="common">White root-rot fungus</name>
    <dbReference type="NCBI Taxonomy" id="77044"/>
    <lineage>
        <taxon>Eukaryota</taxon>
        <taxon>Fungi</taxon>
        <taxon>Dikarya</taxon>
        <taxon>Ascomycota</taxon>
        <taxon>Pezizomycotina</taxon>
        <taxon>Sordariomycetes</taxon>
        <taxon>Xylariomycetidae</taxon>
        <taxon>Xylariales</taxon>
        <taxon>Xylariaceae</taxon>
        <taxon>Rosellinia</taxon>
    </lineage>
</organism>
<dbReference type="Gene3D" id="3.90.70.10">
    <property type="entry name" value="Cysteine proteinases"/>
    <property type="match status" value="1"/>
</dbReference>
<dbReference type="PANTHER" id="PTHR10183">
    <property type="entry name" value="CALPAIN"/>
    <property type="match status" value="1"/>
</dbReference>
<dbReference type="GO" id="GO:0006508">
    <property type="term" value="P:proteolysis"/>
    <property type="evidence" value="ECO:0007669"/>
    <property type="project" value="UniProtKB-KW"/>
</dbReference>
<dbReference type="SUPFAM" id="SSF54001">
    <property type="entry name" value="Cysteine proteinases"/>
    <property type="match status" value="1"/>
</dbReference>
<protein>
    <submittedName>
        <fullName evidence="9">Putative thiol protease</fullName>
    </submittedName>
</protein>
<reference evidence="9" key="1">
    <citation type="submission" date="2016-03" db="EMBL/GenBank/DDBJ databases">
        <title>Draft genome sequence of Rosellinia necatrix.</title>
        <authorList>
            <person name="Kanematsu S."/>
        </authorList>
    </citation>
    <scope>NUCLEOTIDE SEQUENCE [LARGE SCALE GENOMIC DNA]</scope>
    <source>
        <strain evidence="9">W97</strain>
    </source>
</reference>
<evidence type="ECO:0000256" key="2">
    <source>
        <dbReference type="ARBA" id="ARBA00022670"/>
    </source>
</evidence>
<evidence type="ECO:0000256" key="6">
    <source>
        <dbReference type="PROSITE-ProRule" id="PRU00239"/>
    </source>
</evidence>
<feature type="compositionally biased region" description="Polar residues" evidence="7">
    <location>
        <begin position="1"/>
        <end position="14"/>
    </location>
</feature>
<feature type="domain" description="Calpain catalytic" evidence="8">
    <location>
        <begin position="281"/>
        <end position="569"/>
    </location>
</feature>
<dbReference type="PROSITE" id="PS50203">
    <property type="entry name" value="CALPAIN_CAT"/>
    <property type="match status" value="1"/>
</dbReference>
<dbReference type="OrthoDB" id="424753at2759"/>